<dbReference type="Pfam" id="PF14340">
    <property type="entry name" value="DUF4395"/>
    <property type="match status" value="1"/>
</dbReference>
<proteinExistence type="predicted"/>
<accession>A0A849HHQ3</accession>
<dbReference type="InterPro" id="IPR025508">
    <property type="entry name" value="DUF4395"/>
</dbReference>
<dbReference type="AlphaFoldDB" id="A0A849HHQ3"/>
<organism evidence="3 4">
    <name type="scientific">Knoellia koreensis</name>
    <dbReference type="NCBI Taxonomy" id="2730921"/>
    <lineage>
        <taxon>Bacteria</taxon>
        <taxon>Bacillati</taxon>
        <taxon>Actinomycetota</taxon>
        <taxon>Actinomycetes</taxon>
        <taxon>Micrococcales</taxon>
        <taxon>Intrasporangiaceae</taxon>
        <taxon>Knoellia</taxon>
    </lineage>
</organism>
<evidence type="ECO:0000313" key="3">
    <source>
        <dbReference type="EMBL" id="NNM46104.1"/>
    </source>
</evidence>
<sequence length="167" mass="17707">MHISRFPTIVDDVTVRLIAAVVLVVGVVALVTQQWWLYAVLAVDFVLRTGWGPSASPVARFVGRFVRPRVGAAPRYTAGPPKRFAAAIGAVLTVAATVLWLAGATLPVVLIGVVMVVFPALEAVFGLCVGCQVFSLLMRLGVIPESVCVECADISRRAKARNEGIPA</sequence>
<name>A0A849HHQ3_9MICO</name>
<evidence type="ECO:0000313" key="4">
    <source>
        <dbReference type="Proteomes" id="UP000588586"/>
    </source>
</evidence>
<evidence type="ECO:0000256" key="1">
    <source>
        <dbReference type="SAM" id="Phobius"/>
    </source>
</evidence>
<reference evidence="3 4" key="1">
    <citation type="submission" date="2020-04" db="EMBL/GenBank/DDBJ databases">
        <title>Knoellia sp. isolate from air conditioner.</title>
        <authorList>
            <person name="Chea S."/>
            <person name="Kim D.-U."/>
        </authorList>
    </citation>
    <scope>NUCLEOTIDE SEQUENCE [LARGE SCALE GENOMIC DNA]</scope>
    <source>
        <strain evidence="3 4">DB2414S</strain>
    </source>
</reference>
<keyword evidence="1" id="KW-1133">Transmembrane helix</keyword>
<feature type="domain" description="DUF4395" evidence="2">
    <location>
        <begin position="10"/>
        <end position="139"/>
    </location>
</feature>
<comment type="caution">
    <text evidence="3">The sequence shown here is derived from an EMBL/GenBank/DDBJ whole genome shotgun (WGS) entry which is preliminary data.</text>
</comment>
<dbReference type="EMBL" id="JABEPQ010000002">
    <property type="protein sequence ID" value="NNM46104.1"/>
    <property type="molecule type" value="Genomic_DNA"/>
</dbReference>
<dbReference type="Proteomes" id="UP000588586">
    <property type="component" value="Unassembled WGS sequence"/>
</dbReference>
<keyword evidence="4" id="KW-1185">Reference proteome</keyword>
<keyword evidence="1" id="KW-0472">Membrane</keyword>
<evidence type="ECO:0000259" key="2">
    <source>
        <dbReference type="Pfam" id="PF14340"/>
    </source>
</evidence>
<dbReference type="RefSeq" id="WP_171243251.1">
    <property type="nucleotide sequence ID" value="NZ_JABEPQ010000002.1"/>
</dbReference>
<feature type="transmembrane region" description="Helical" evidence="1">
    <location>
        <begin position="84"/>
        <end position="102"/>
    </location>
</feature>
<gene>
    <name evidence="3" type="ORF">HJG52_08795</name>
</gene>
<keyword evidence="1" id="KW-0812">Transmembrane</keyword>
<protein>
    <submittedName>
        <fullName evidence="3">DUF4395 domain-containing protein</fullName>
    </submittedName>
</protein>
<feature type="transmembrane region" description="Helical" evidence="1">
    <location>
        <begin position="17"/>
        <end position="38"/>
    </location>
</feature>
<feature type="transmembrane region" description="Helical" evidence="1">
    <location>
        <begin position="108"/>
        <end position="129"/>
    </location>
</feature>